<sequence>MAAHHHTAELHAALESNVPYAALSYTLQQRMTAHEYQQQAVLYSVMRYRSYDQLPHFVLEDVTEEKYYKSMVRCLQAKLQLYPHSHVLAVVHYTTQTPLSYYTTMIAELLKKEHSYDTLPNFTAVDILNCIGIGRNEYLELTREVRSEARWNTNKSYVKEHLPTELLASVELSPFWRVFPVCISHESLKKYSLSKEELELYTKLLHHRVGKGITRAEDHGEAAGKKGCSSLTKEEGTHRRESSPVSGDTDANNHKSIAGSPATPAAEYLAPPAQKVPPRTAATPAGEAGPIGPVTTSAPLDGVSDTINTSKQHLFYACQLPKIALSNLHRKGLVCAALDVSIEDQVVVPPLERFVMNRTSDDPVEVLLYKVLGTIDNRTSLSQLAQLLTLDEKDLCFAILMCIRLGLAHRRTVDVPPELNPIESHMHTTWNDSVQNLLSDGCGVRSSAVVDTDATISATPRHVDCAKVASAKDGSPQRVSNDGNIVEGSATFHGGGKDNNDDVNHPSNVRNVSKGDGAPAKRLVLLYDTSLLGSLMMTNVSADPSFKQHVVTLFEVGKLSEELMGSFIEKLEEVQDSKKKCTLFGEAAQYIQNVISLREVLKALRKVVGPDGERGVDMIKVESMNEQDPTTRYSLLGRNYWAYFVTSPVLQAPMIDVNISGVYGSTVGLMPSPWMMMFLYSKTRRGPPSLLLPLGTPILAWPEIFHEGNKRCVTKLRLQLLMVNTEVTYVDAATTIILANEMITTAPLFAQRVSDVPLEIPAVSAMVAAAAETVCENEGSEFDGAEAMKEIVTESPFHMSLTLTVPFTASDDDAIGLLRASILQQRQSATTVRFVGSQPLHTHNPTHHANNGDTALGESCELELSRSNLLDAAIDVPIAAGVVATEEAPPARYLECFHEAVAALQLQNSLGCFTFHISLYEVAVVPTNSGGVHFYRVDAASIVDMGLGFNLADQRCCDLMVQQLQDLLDEPRMEAHCTAMLRLSRELGEFLQCHSSLTTVEHEQMSLQSAAIAGPIAQQHVRRLGEKGNSGAPFPSEVLMFDGERLSAFEDWDPLVELWQA</sequence>
<evidence type="ECO:0000313" key="5">
    <source>
        <dbReference type="EMBL" id="CCC89427.1"/>
    </source>
</evidence>
<dbReference type="InterPro" id="IPR028091">
    <property type="entry name" value="FAM91_N_dom"/>
</dbReference>
<feature type="compositionally biased region" description="Basic and acidic residues" evidence="2">
    <location>
        <begin position="215"/>
        <end position="224"/>
    </location>
</feature>
<feature type="domain" description="FAM91 C-terminal" evidence="4">
    <location>
        <begin position="520"/>
        <end position="1047"/>
    </location>
</feature>
<dbReference type="AlphaFoldDB" id="G0UJ77"/>
<protein>
    <recommendedName>
        <fullName evidence="6">FAM91 N-terminal domain-containing protein</fullName>
    </recommendedName>
</protein>
<proteinExistence type="inferred from homology"/>
<dbReference type="Pfam" id="PF14648">
    <property type="entry name" value="FAM91_C"/>
    <property type="match status" value="1"/>
</dbReference>
<accession>G0UJ77</accession>
<dbReference type="InterPro" id="IPR028097">
    <property type="entry name" value="FAM91_C_dom"/>
</dbReference>
<dbReference type="EMBL" id="HE575314">
    <property type="protein sequence ID" value="CCC89427.1"/>
    <property type="molecule type" value="Genomic_DNA"/>
</dbReference>
<gene>
    <name evidence="5" type="ORF">TCIL3000_1_1950</name>
</gene>
<organism evidence="5">
    <name type="scientific">Trypanosoma congolense (strain IL3000)</name>
    <dbReference type="NCBI Taxonomy" id="1068625"/>
    <lineage>
        <taxon>Eukaryota</taxon>
        <taxon>Discoba</taxon>
        <taxon>Euglenozoa</taxon>
        <taxon>Kinetoplastea</taxon>
        <taxon>Metakinetoplastina</taxon>
        <taxon>Trypanosomatida</taxon>
        <taxon>Trypanosomatidae</taxon>
        <taxon>Trypanosoma</taxon>
        <taxon>Nannomonas</taxon>
    </lineage>
</organism>
<dbReference type="Pfam" id="PF14647">
    <property type="entry name" value="FAM91_N"/>
    <property type="match status" value="2"/>
</dbReference>
<evidence type="ECO:0000259" key="3">
    <source>
        <dbReference type="Pfam" id="PF14647"/>
    </source>
</evidence>
<evidence type="ECO:0000259" key="4">
    <source>
        <dbReference type="Pfam" id="PF14648"/>
    </source>
</evidence>
<evidence type="ECO:0000256" key="2">
    <source>
        <dbReference type="SAM" id="MobiDB-lite"/>
    </source>
</evidence>
<dbReference type="PANTHER" id="PTHR28441">
    <property type="entry name" value="PROTEIN FAM91A1"/>
    <property type="match status" value="1"/>
</dbReference>
<feature type="compositionally biased region" description="Basic and acidic residues" evidence="2">
    <location>
        <begin position="232"/>
        <end position="242"/>
    </location>
</feature>
<dbReference type="InterPro" id="IPR039199">
    <property type="entry name" value="FAM91"/>
</dbReference>
<evidence type="ECO:0008006" key="6">
    <source>
        <dbReference type="Google" id="ProtNLM"/>
    </source>
</evidence>
<reference evidence="5" key="1">
    <citation type="journal article" date="2012" name="Proc. Natl. Acad. Sci. U.S.A.">
        <title>Antigenic diversity is generated by distinct evolutionary mechanisms in African trypanosome species.</title>
        <authorList>
            <person name="Jackson A.P."/>
            <person name="Berry A."/>
            <person name="Aslett M."/>
            <person name="Allison H.C."/>
            <person name="Burton P."/>
            <person name="Vavrova-Anderson J."/>
            <person name="Brown R."/>
            <person name="Browne H."/>
            <person name="Corton N."/>
            <person name="Hauser H."/>
            <person name="Gamble J."/>
            <person name="Gilderthorp R."/>
            <person name="Marcello L."/>
            <person name="McQuillan J."/>
            <person name="Otto T.D."/>
            <person name="Quail M.A."/>
            <person name="Sanders M.J."/>
            <person name="van Tonder A."/>
            <person name="Ginger M.L."/>
            <person name="Field M.C."/>
            <person name="Barry J.D."/>
            <person name="Hertz-Fowler C."/>
            <person name="Berriman M."/>
        </authorList>
    </citation>
    <scope>NUCLEOTIDE SEQUENCE</scope>
    <source>
        <strain evidence="5">IL3000</strain>
    </source>
</reference>
<comment type="similarity">
    <text evidence="1">Belongs to the FAM91 family.</text>
</comment>
<feature type="domain" description="FAM91 N-terminal" evidence="3">
    <location>
        <begin position="307"/>
        <end position="430"/>
    </location>
</feature>
<evidence type="ECO:0000256" key="1">
    <source>
        <dbReference type="ARBA" id="ARBA00010319"/>
    </source>
</evidence>
<feature type="domain" description="FAM91 N-terminal" evidence="3">
    <location>
        <begin position="14"/>
        <end position="206"/>
    </location>
</feature>
<dbReference type="PANTHER" id="PTHR28441:SF2">
    <property type="entry name" value="PROTEIN FAM91A1"/>
    <property type="match status" value="1"/>
</dbReference>
<name>G0UJ77_TRYCI</name>
<feature type="region of interest" description="Disordered" evidence="2">
    <location>
        <begin position="215"/>
        <end position="297"/>
    </location>
</feature>